<dbReference type="EMBL" id="FOCX01000017">
    <property type="protein sequence ID" value="SEO70985.1"/>
    <property type="molecule type" value="Genomic_DNA"/>
</dbReference>
<dbReference type="RefSeq" id="WP_092662081.1">
    <property type="nucleotide sequence ID" value="NZ_FOCX01000017.1"/>
</dbReference>
<evidence type="ECO:0000313" key="3">
    <source>
        <dbReference type="Proteomes" id="UP000198775"/>
    </source>
</evidence>
<organism evidence="2 3">
    <name type="scientific">Halorientalis persicus</name>
    <dbReference type="NCBI Taxonomy" id="1367881"/>
    <lineage>
        <taxon>Archaea</taxon>
        <taxon>Methanobacteriati</taxon>
        <taxon>Methanobacteriota</taxon>
        <taxon>Stenosarchaea group</taxon>
        <taxon>Halobacteria</taxon>
        <taxon>Halobacteriales</taxon>
        <taxon>Haloarculaceae</taxon>
        <taxon>Halorientalis</taxon>
    </lineage>
</organism>
<name>A0A1H8RX92_9EURY</name>
<protein>
    <submittedName>
        <fullName evidence="2">Uncharacterized protein</fullName>
    </submittedName>
</protein>
<reference evidence="3" key="1">
    <citation type="submission" date="2016-10" db="EMBL/GenBank/DDBJ databases">
        <authorList>
            <person name="Varghese N."/>
            <person name="Submissions S."/>
        </authorList>
    </citation>
    <scope>NUCLEOTIDE SEQUENCE [LARGE SCALE GENOMIC DNA]</scope>
    <source>
        <strain evidence="3">IBRC-M 10043</strain>
    </source>
</reference>
<feature type="region of interest" description="Disordered" evidence="1">
    <location>
        <begin position="45"/>
        <end position="67"/>
    </location>
</feature>
<dbReference type="Proteomes" id="UP000198775">
    <property type="component" value="Unassembled WGS sequence"/>
</dbReference>
<evidence type="ECO:0000313" key="2">
    <source>
        <dbReference type="EMBL" id="SEO70985.1"/>
    </source>
</evidence>
<accession>A0A1H8RX92</accession>
<proteinExistence type="predicted"/>
<sequence>MTDNSPNCECPVCRSQSWEWFEYIQLTGWRCGTCETTIVRADSPTDDVQCEQPSAEGESIPRSVRKD</sequence>
<dbReference type="AlphaFoldDB" id="A0A1H8RX92"/>
<keyword evidence="3" id="KW-1185">Reference proteome</keyword>
<gene>
    <name evidence="2" type="ORF">SAMN05216388_101769</name>
</gene>
<evidence type="ECO:0000256" key="1">
    <source>
        <dbReference type="SAM" id="MobiDB-lite"/>
    </source>
</evidence>